<accession>A0A423PPQ2</accession>
<feature type="transmembrane region" description="Helical" evidence="2">
    <location>
        <begin position="144"/>
        <end position="163"/>
    </location>
</feature>
<gene>
    <name evidence="3" type="ORF">SAJA_09165</name>
</gene>
<keyword evidence="4" id="KW-1185">Reference proteome</keyword>
<dbReference type="RefSeq" id="WP_123658336.1">
    <property type="nucleotide sequence ID" value="NZ_AYKG01000025.1"/>
</dbReference>
<evidence type="ECO:0000256" key="2">
    <source>
        <dbReference type="SAM" id="Phobius"/>
    </source>
</evidence>
<dbReference type="AlphaFoldDB" id="A0A423PPQ2"/>
<feature type="transmembrane region" description="Helical" evidence="2">
    <location>
        <begin position="117"/>
        <end position="138"/>
    </location>
</feature>
<reference evidence="3 4" key="1">
    <citation type="submission" date="2013-10" db="EMBL/GenBank/DDBJ databases">
        <title>Salinisphaera japonica YTM-1 Genome Sequencing.</title>
        <authorList>
            <person name="Lai Q."/>
            <person name="Li C."/>
            <person name="Shao Z."/>
        </authorList>
    </citation>
    <scope>NUCLEOTIDE SEQUENCE [LARGE SCALE GENOMIC DNA]</scope>
    <source>
        <strain evidence="3 4">YTM-1</strain>
    </source>
</reference>
<feature type="transmembrane region" description="Helical" evidence="2">
    <location>
        <begin position="313"/>
        <end position="331"/>
    </location>
</feature>
<protein>
    <submittedName>
        <fullName evidence="3">Uncharacterized protein</fullName>
    </submittedName>
</protein>
<feature type="transmembrane region" description="Helical" evidence="2">
    <location>
        <begin position="71"/>
        <end position="90"/>
    </location>
</feature>
<organism evidence="3 4">
    <name type="scientific">Salinisphaera japonica YTM-1</name>
    <dbReference type="NCBI Taxonomy" id="1209778"/>
    <lineage>
        <taxon>Bacteria</taxon>
        <taxon>Pseudomonadati</taxon>
        <taxon>Pseudomonadota</taxon>
        <taxon>Gammaproteobacteria</taxon>
        <taxon>Salinisphaerales</taxon>
        <taxon>Salinisphaeraceae</taxon>
        <taxon>Salinisphaera</taxon>
    </lineage>
</organism>
<name>A0A423PPQ2_9GAMM</name>
<proteinExistence type="predicted"/>
<keyword evidence="2" id="KW-0472">Membrane</keyword>
<evidence type="ECO:0000256" key="1">
    <source>
        <dbReference type="SAM" id="MobiDB-lite"/>
    </source>
</evidence>
<dbReference type="Proteomes" id="UP000285310">
    <property type="component" value="Unassembled WGS sequence"/>
</dbReference>
<feature type="region of interest" description="Disordered" evidence="1">
    <location>
        <begin position="1"/>
        <end position="26"/>
    </location>
</feature>
<feature type="transmembrane region" description="Helical" evidence="2">
    <location>
        <begin position="184"/>
        <end position="203"/>
    </location>
</feature>
<evidence type="ECO:0000313" key="4">
    <source>
        <dbReference type="Proteomes" id="UP000285310"/>
    </source>
</evidence>
<feature type="transmembrane region" description="Helical" evidence="2">
    <location>
        <begin position="264"/>
        <end position="292"/>
    </location>
</feature>
<comment type="caution">
    <text evidence="3">The sequence shown here is derived from an EMBL/GenBank/DDBJ whole genome shotgun (WGS) entry which is preliminary data.</text>
</comment>
<keyword evidence="2" id="KW-0812">Transmembrane</keyword>
<feature type="transmembrane region" description="Helical" evidence="2">
    <location>
        <begin position="44"/>
        <end position="65"/>
    </location>
</feature>
<evidence type="ECO:0000313" key="3">
    <source>
        <dbReference type="EMBL" id="ROO27589.1"/>
    </source>
</evidence>
<keyword evidence="2" id="KW-1133">Transmembrane helix</keyword>
<sequence>MSTDIQTGAQEKPPQTPLSVSNDGTDEDRVCERTATWVQKGPRIGVYLFWLALALLALHVTAYIGAIGNRFVVGAVLTALWLPMTYFLYWRAISRRIIRWHVLKEGSPVKNRLRGRFLPLALSAIFSAAAALALFVFASQGVSLSNRVALVLAVLLWVFIEPTTTRVVERNTKVYAAPYFAKRLTYWTVVGAVSLGLLLVGFFEPHPDLTNLTAREAFVFGQSQAIGQFEWIRFLAGLSNGLDYVCIWIAQTMSLVQDNLGLTLGAWIVLLFKMLAFVISALLLIQAASVWATQRATSRDHKSDARASVSQHLINAASCLVAAALMFGFIWDQAVANPWGWMTGQTITFSMSGKVYQLSPKDLEASLAMAQAKTTITQNRALGELTDQTNQRIDDVFDAAIKRVPEYADQHFSMSGKFTAVASALPQVSAKTAESILFPTVGLDAQLQSIEQGYVNQLDFERFAQASNWSRNLRQSLERFESHALRNNSRPVQPFSPETIVAKSQIDDLLGRTRALTEFAVSSGFAVAVTGGSVISRRKVAAEKTPPNNGKKAVKKVKPKNKFSMKTAWSKMLASGKQASKSLWSNAKSWGTATKTLLTKDGIKAAGSSIKSLPGAALKLKKYAPAIGRFAAKRAPRLAVSPGCGPAAIPCAIVIFASTEAVAWYGATRLDKYQNQDALEAKMIARLNRSRESLKRVYAARSQSALEPNIDALTARVGRAVMPVEYFIN</sequence>
<dbReference type="InParanoid" id="A0A423PPQ2"/>
<dbReference type="EMBL" id="AYKG01000025">
    <property type="protein sequence ID" value="ROO27589.1"/>
    <property type="molecule type" value="Genomic_DNA"/>
</dbReference>